<dbReference type="AlphaFoldDB" id="A0A9D1DN57"/>
<evidence type="ECO:0008006" key="3">
    <source>
        <dbReference type="Google" id="ProtNLM"/>
    </source>
</evidence>
<dbReference type="Proteomes" id="UP000824238">
    <property type="component" value="Unassembled WGS sequence"/>
</dbReference>
<organism evidence="1 2">
    <name type="scientific">Candidatus Scatomorpha intestinigallinarum</name>
    <dbReference type="NCBI Taxonomy" id="2840923"/>
    <lineage>
        <taxon>Bacteria</taxon>
        <taxon>Bacillati</taxon>
        <taxon>Bacillota</taxon>
        <taxon>Clostridia</taxon>
        <taxon>Eubacteriales</taxon>
        <taxon>Candidatus Scatomorpha</taxon>
    </lineage>
</organism>
<dbReference type="Pfam" id="PF14286">
    <property type="entry name" value="DHHW"/>
    <property type="match status" value="1"/>
</dbReference>
<gene>
    <name evidence="1" type="ORF">IAD36_10105</name>
</gene>
<proteinExistence type="predicted"/>
<sequence>MSKKALWAEALIFLAFIGVFFILNLVLPDRQFSEQENRYLQMKPEFSFKSLFFGDYTSKFETYTTDQFTFRDEWITLKAASELALGKQENNDVHLCENGTLIAGYERPENSALDANMSALNALVENTDAQVYFALIPDKSDLYASLLPKNAPNDSEKEVIDYCYAQSNATNVDMYSALGAHTDEYIFYRTDHHWTSLGAYYGFSALAESMGIDCPALDFYADRHVISEEFYGTTWSSSGFSWVRPDTMEIFVNEPEGLKVTSYPEGSPVEGKLYDFSFLEKKDKYSTFMGGNCPLHEIVTGTEGKPSLLIIRDSYTDSLLPLLLDDFSEIHVLDLRYYRASLKSYIEQNDFDSVLVCYSVSNFSTDSNIFPLSR</sequence>
<reference evidence="1" key="1">
    <citation type="submission" date="2020-10" db="EMBL/GenBank/DDBJ databases">
        <authorList>
            <person name="Gilroy R."/>
        </authorList>
    </citation>
    <scope>NUCLEOTIDE SEQUENCE</scope>
    <source>
        <strain evidence="1">ChiGjej3B3-7149</strain>
    </source>
</reference>
<protein>
    <recommendedName>
        <fullName evidence="3">DHHW protein</fullName>
    </recommendedName>
</protein>
<dbReference type="EMBL" id="DVHH01000243">
    <property type="protein sequence ID" value="HIR55932.1"/>
    <property type="molecule type" value="Genomic_DNA"/>
</dbReference>
<accession>A0A9D1DN57</accession>
<dbReference type="InterPro" id="IPR025945">
    <property type="entry name" value="DHHW"/>
</dbReference>
<comment type="caution">
    <text evidence="1">The sequence shown here is derived from an EMBL/GenBank/DDBJ whole genome shotgun (WGS) entry which is preliminary data.</text>
</comment>
<reference evidence="1" key="2">
    <citation type="journal article" date="2021" name="PeerJ">
        <title>Extensive microbial diversity within the chicken gut microbiome revealed by metagenomics and culture.</title>
        <authorList>
            <person name="Gilroy R."/>
            <person name="Ravi A."/>
            <person name="Getino M."/>
            <person name="Pursley I."/>
            <person name="Horton D.L."/>
            <person name="Alikhan N.F."/>
            <person name="Baker D."/>
            <person name="Gharbi K."/>
            <person name="Hall N."/>
            <person name="Watson M."/>
            <person name="Adriaenssens E.M."/>
            <person name="Foster-Nyarko E."/>
            <person name="Jarju S."/>
            <person name="Secka A."/>
            <person name="Antonio M."/>
            <person name="Oren A."/>
            <person name="Chaudhuri R.R."/>
            <person name="La Ragione R."/>
            <person name="Hildebrand F."/>
            <person name="Pallen M.J."/>
        </authorList>
    </citation>
    <scope>NUCLEOTIDE SEQUENCE</scope>
    <source>
        <strain evidence="1">ChiGjej3B3-7149</strain>
    </source>
</reference>
<evidence type="ECO:0000313" key="1">
    <source>
        <dbReference type="EMBL" id="HIR55932.1"/>
    </source>
</evidence>
<evidence type="ECO:0000313" key="2">
    <source>
        <dbReference type="Proteomes" id="UP000824238"/>
    </source>
</evidence>
<name>A0A9D1DN57_9FIRM</name>